<dbReference type="Pfam" id="PF10545">
    <property type="entry name" value="MADF_DNA_bdg"/>
    <property type="match status" value="1"/>
</dbReference>
<organism evidence="2 3">
    <name type="scientific">Periplaneta americana</name>
    <name type="common">American cockroach</name>
    <name type="synonym">Blatta americana</name>
    <dbReference type="NCBI Taxonomy" id="6978"/>
    <lineage>
        <taxon>Eukaryota</taxon>
        <taxon>Metazoa</taxon>
        <taxon>Ecdysozoa</taxon>
        <taxon>Arthropoda</taxon>
        <taxon>Hexapoda</taxon>
        <taxon>Insecta</taxon>
        <taxon>Pterygota</taxon>
        <taxon>Neoptera</taxon>
        <taxon>Polyneoptera</taxon>
        <taxon>Dictyoptera</taxon>
        <taxon>Blattodea</taxon>
        <taxon>Blattoidea</taxon>
        <taxon>Blattidae</taxon>
        <taxon>Blattinae</taxon>
        <taxon>Periplaneta</taxon>
    </lineage>
</organism>
<dbReference type="Proteomes" id="UP001148838">
    <property type="component" value="Unassembled WGS sequence"/>
</dbReference>
<protein>
    <recommendedName>
        <fullName evidence="1">MADF domain-containing protein</fullName>
    </recommendedName>
</protein>
<sequence length="257" mass="30262">MEQVLFDEILILSVEENPHVYDKRRASYEDEKMKENTWLSIAVSLNTDRINDHNTSHDGGRTYVPIFPRKQHLRSVNVFEPVPMHLVRRHATGIDDKGLQMKDVGVTILPFLDISQKINKYTRAMGIINSVMKPSLVQKHTRIRLYNTLARSMLSYGSEAWTLRKADKSRITNCEMRFMRRTTGCTKWDLKRNFEILKKLKTQPVLDYIVQYQSNWKYHLEIMRQFMIMYHMAKDLWVVLLRDGVKILCETVTALVA</sequence>
<keyword evidence="3" id="KW-1185">Reference proteome</keyword>
<evidence type="ECO:0000313" key="2">
    <source>
        <dbReference type="EMBL" id="KAJ4439923.1"/>
    </source>
</evidence>
<dbReference type="EMBL" id="JAJSOF020000017">
    <property type="protein sequence ID" value="KAJ4439923.1"/>
    <property type="molecule type" value="Genomic_DNA"/>
</dbReference>
<accession>A0ABQ8T1Q8</accession>
<evidence type="ECO:0000313" key="3">
    <source>
        <dbReference type="Proteomes" id="UP001148838"/>
    </source>
</evidence>
<dbReference type="InterPro" id="IPR006578">
    <property type="entry name" value="MADF-dom"/>
</dbReference>
<comment type="caution">
    <text evidence="2">The sequence shown here is derived from an EMBL/GenBank/DDBJ whole genome shotgun (WGS) entry which is preliminary data.</text>
</comment>
<reference evidence="2 3" key="1">
    <citation type="journal article" date="2022" name="Allergy">
        <title>Genome assembly and annotation of Periplaneta americana reveal a comprehensive cockroach allergen profile.</title>
        <authorList>
            <person name="Wang L."/>
            <person name="Xiong Q."/>
            <person name="Saelim N."/>
            <person name="Wang L."/>
            <person name="Nong W."/>
            <person name="Wan A.T."/>
            <person name="Shi M."/>
            <person name="Liu X."/>
            <person name="Cao Q."/>
            <person name="Hui J.H.L."/>
            <person name="Sookrung N."/>
            <person name="Leung T.F."/>
            <person name="Tungtrongchitr A."/>
            <person name="Tsui S.K.W."/>
        </authorList>
    </citation>
    <scope>NUCLEOTIDE SEQUENCE [LARGE SCALE GENOMIC DNA]</scope>
    <source>
        <strain evidence="2">PWHHKU_190912</strain>
    </source>
</reference>
<evidence type="ECO:0000259" key="1">
    <source>
        <dbReference type="Pfam" id="PF10545"/>
    </source>
</evidence>
<gene>
    <name evidence="2" type="ORF">ANN_08053</name>
</gene>
<feature type="domain" description="MADF" evidence="1">
    <location>
        <begin position="10"/>
        <end position="48"/>
    </location>
</feature>
<name>A0ABQ8T1Q8_PERAM</name>
<proteinExistence type="predicted"/>